<protein>
    <submittedName>
        <fullName evidence="1">Biotinidase</fullName>
    </submittedName>
</protein>
<reference evidence="1 2" key="1">
    <citation type="journal article" date="2019" name="Sci. Rep.">
        <title>Orb-weaving spider Araneus ventricosus genome elucidates the spidroin gene catalogue.</title>
        <authorList>
            <person name="Kono N."/>
            <person name="Nakamura H."/>
            <person name="Ohtoshi R."/>
            <person name="Moran D.A.P."/>
            <person name="Shinohara A."/>
            <person name="Yoshida Y."/>
            <person name="Fujiwara M."/>
            <person name="Mori M."/>
            <person name="Tomita M."/>
            <person name="Arakawa K."/>
        </authorList>
    </citation>
    <scope>NUCLEOTIDE SEQUENCE [LARGE SCALE GENOMIC DNA]</scope>
</reference>
<sequence>PLRINKLEFLYKTSNSQESNNLESREKQLV</sequence>
<accession>A0A4Y2JN82</accession>
<dbReference type="AlphaFoldDB" id="A0A4Y2JN82"/>
<proteinExistence type="predicted"/>
<dbReference type="Proteomes" id="UP000499080">
    <property type="component" value="Unassembled WGS sequence"/>
</dbReference>
<evidence type="ECO:0000313" key="2">
    <source>
        <dbReference type="Proteomes" id="UP000499080"/>
    </source>
</evidence>
<dbReference type="EMBL" id="BGPR01003703">
    <property type="protein sequence ID" value="GBM91384.1"/>
    <property type="molecule type" value="Genomic_DNA"/>
</dbReference>
<feature type="non-terminal residue" evidence="1">
    <location>
        <position position="1"/>
    </location>
</feature>
<name>A0A4Y2JN82_ARAVE</name>
<keyword evidence="2" id="KW-1185">Reference proteome</keyword>
<comment type="caution">
    <text evidence="1">The sequence shown here is derived from an EMBL/GenBank/DDBJ whole genome shotgun (WGS) entry which is preliminary data.</text>
</comment>
<organism evidence="1 2">
    <name type="scientific">Araneus ventricosus</name>
    <name type="common">Orbweaver spider</name>
    <name type="synonym">Epeira ventricosa</name>
    <dbReference type="NCBI Taxonomy" id="182803"/>
    <lineage>
        <taxon>Eukaryota</taxon>
        <taxon>Metazoa</taxon>
        <taxon>Ecdysozoa</taxon>
        <taxon>Arthropoda</taxon>
        <taxon>Chelicerata</taxon>
        <taxon>Arachnida</taxon>
        <taxon>Araneae</taxon>
        <taxon>Araneomorphae</taxon>
        <taxon>Entelegynae</taxon>
        <taxon>Araneoidea</taxon>
        <taxon>Araneidae</taxon>
        <taxon>Araneus</taxon>
    </lineage>
</organism>
<evidence type="ECO:0000313" key="1">
    <source>
        <dbReference type="EMBL" id="GBM91384.1"/>
    </source>
</evidence>
<gene>
    <name evidence="1" type="primary">Btd_0</name>
    <name evidence="1" type="ORF">AVEN_42351_1</name>
</gene>